<dbReference type="Gene3D" id="1.10.10.10">
    <property type="entry name" value="Winged helix-like DNA-binding domain superfamily/Winged helix DNA-binding domain"/>
    <property type="match status" value="1"/>
</dbReference>
<comment type="caution">
    <text evidence="1">The sequence shown here is derived from an EMBL/GenBank/DDBJ whole genome shotgun (WGS) entry which is preliminary data.</text>
</comment>
<name>A0A2G3E191_9FIRM</name>
<reference evidence="1 2" key="1">
    <citation type="submission" date="2017-10" db="EMBL/GenBank/DDBJ databases">
        <title>Resolving the taxonomy of Roseburia spp., Eubacterium rectale and Agathobacter spp. through phylogenomic analysis.</title>
        <authorList>
            <person name="Sheridan P.O."/>
            <person name="Walker A.W."/>
            <person name="Duncan S.H."/>
            <person name="Scott K.P."/>
            <person name="Toole P.W.O."/>
            <person name="Luis P."/>
            <person name="Flint H.J."/>
        </authorList>
    </citation>
    <scope>NUCLEOTIDE SEQUENCE [LARGE SCALE GENOMIC DNA]</scope>
    <source>
        <strain evidence="1 2">JK623</strain>
    </source>
</reference>
<accession>A0A2G3E191</accession>
<dbReference type="PANTHER" id="PTHR38445">
    <property type="entry name" value="HTH-TYPE TRANSCRIPTIONAL REPRESSOR YTRA"/>
    <property type="match status" value="1"/>
</dbReference>
<gene>
    <name evidence="1" type="ORF">CSX02_10110</name>
</gene>
<dbReference type="InterPro" id="IPR036390">
    <property type="entry name" value="WH_DNA-bd_sf"/>
</dbReference>
<evidence type="ECO:0000313" key="1">
    <source>
        <dbReference type="EMBL" id="PHU37038.1"/>
    </source>
</evidence>
<dbReference type="AlphaFoldDB" id="A0A2G3E191"/>
<dbReference type="SUPFAM" id="SSF46785">
    <property type="entry name" value="Winged helix' DNA-binding domain"/>
    <property type="match status" value="1"/>
</dbReference>
<organism evidence="1 2">
    <name type="scientific">Agathobacter ruminis</name>
    <dbReference type="NCBI Taxonomy" id="1712665"/>
    <lineage>
        <taxon>Bacteria</taxon>
        <taxon>Bacillati</taxon>
        <taxon>Bacillota</taxon>
        <taxon>Clostridia</taxon>
        <taxon>Lachnospirales</taxon>
        <taxon>Lachnospiraceae</taxon>
        <taxon>Agathobacter</taxon>
    </lineage>
</organism>
<reference evidence="1 2" key="2">
    <citation type="submission" date="2017-10" db="EMBL/GenBank/DDBJ databases">
        <authorList>
            <person name="Banno H."/>
            <person name="Chua N.-H."/>
        </authorList>
    </citation>
    <scope>NUCLEOTIDE SEQUENCE [LARGE SCALE GENOMIC DNA]</scope>
    <source>
        <strain evidence="1 2">JK623</strain>
    </source>
</reference>
<proteinExistence type="predicted"/>
<keyword evidence="2" id="KW-1185">Reference proteome</keyword>
<protein>
    <submittedName>
        <fullName evidence="1">GntR family transcriptional regulator</fullName>
    </submittedName>
</protein>
<evidence type="ECO:0000313" key="2">
    <source>
        <dbReference type="Proteomes" id="UP000224563"/>
    </source>
</evidence>
<dbReference type="PANTHER" id="PTHR38445:SF9">
    <property type="entry name" value="HTH-TYPE TRANSCRIPTIONAL REPRESSOR YTRA"/>
    <property type="match status" value="1"/>
</dbReference>
<dbReference type="RefSeq" id="WP_099386596.1">
    <property type="nucleotide sequence ID" value="NZ_JANSWH010000099.1"/>
</dbReference>
<sequence>MVQLNFRGSKPIRLQIEEGIIRLIETGAVLRDEKMPAIRELAATMTLNPRMIEQSYQHLQQLGYLYEDGGDYYVAVSINEQYRAKLLREFDQLVEELERESVSRDELCSRLLEDRKEVETNDDRSESCH</sequence>
<dbReference type="InterPro" id="IPR036388">
    <property type="entry name" value="WH-like_DNA-bd_sf"/>
</dbReference>
<dbReference type="Proteomes" id="UP000224563">
    <property type="component" value="Unassembled WGS sequence"/>
</dbReference>
<dbReference type="EMBL" id="PDYG01000087">
    <property type="protein sequence ID" value="PHU37038.1"/>
    <property type="molecule type" value="Genomic_DNA"/>
</dbReference>